<dbReference type="EMBL" id="SIHI01000010">
    <property type="protein sequence ID" value="TWT51827.1"/>
    <property type="molecule type" value="Genomic_DNA"/>
</dbReference>
<protein>
    <recommendedName>
        <fullName evidence="2">dATP/dGTP diphosphohydrolase N-terminal domain-containing protein</fullName>
    </recommendedName>
</protein>
<reference evidence="3 4" key="1">
    <citation type="submission" date="2019-02" db="EMBL/GenBank/DDBJ databases">
        <title>Deep-cultivation of Planctomycetes and their phenomic and genomic characterization uncovers novel biology.</title>
        <authorList>
            <person name="Wiegand S."/>
            <person name="Jogler M."/>
            <person name="Boedeker C."/>
            <person name="Pinto D."/>
            <person name="Vollmers J."/>
            <person name="Rivas-Marin E."/>
            <person name="Kohn T."/>
            <person name="Peeters S.H."/>
            <person name="Heuer A."/>
            <person name="Rast P."/>
            <person name="Oberbeckmann S."/>
            <person name="Bunk B."/>
            <person name="Jeske O."/>
            <person name="Meyerdierks A."/>
            <person name="Storesund J.E."/>
            <person name="Kallscheuer N."/>
            <person name="Luecker S."/>
            <person name="Lage O.M."/>
            <person name="Pohl T."/>
            <person name="Merkel B.J."/>
            <person name="Hornburger P."/>
            <person name="Mueller R.-W."/>
            <person name="Bruemmer F."/>
            <person name="Labrenz M."/>
            <person name="Spormann A.M."/>
            <person name="Op Den Camp H."/>
            <person name="Overmann J."/>
            <person name="Amann R."/>
            <person name="Jetten M.S.M."/>
            <person name="Mascher T."/>
            <person name="Medema M.H."/>
            <person name="Devos D.P."/>
            <person name="Kaster A.-K."/>
            <person name="Ovreas L."/>
            <person name="Rohde M."/>
            <person name="Galperin M.Y."/>
            <person name="Jogler C."/>
        </authorList>
    </citation>
    <scope>NUCLEOTIDE SEQUENCE [LARGE SCALE GENOMIC DNA]</scope>
    <source>
        <strain evidence="3 4">KOR42</strain>
    </source>
</reference>
<evidence type="ECO:0000259" key="2">
    <source>
        <dbReference type="Pfam" id="PF18909"/>
    </source>
</evidence>
<evidence type="ECO:0000313" key="3">
    <source>
        <dbReference type="EMBL" id="TWT51827.1"/>
    </source>
</evidence>
<evidence type="ECO:0000256" key="1">
    <source>
        <dbReference type="SAM" id="MobiDB-lite"/>
    </source>
</evidence>
<evidence type="ECO:0000313" key="4">
    <source>
        <dbReference type="Proteomes" id="UP000317243"/>
    </source>
</evidence>
<accession>A0A5C5WMH9</accession>
<dbReference type="AlphaFoldDB" id="A0A5C5WMH9"/>
<gene>
    <name evidence="3" type="ORF">KOR42_33000</name>
</gene>
<feature type="compositionally biased region" description="Basic and acidic residues" evidence="1">
    <location>
        <begin position="1"/>
        <end position="12"/>
    </location>
</feature>
<dbReference type="Pfam" id="PF18909">
    <property type="entry name" value="dGTP_diPhyd_N"/>
    <property type="match status" value="1"/>
</dbReference>
<organism evidence="3 4">
    <name type="scientific">Thalassoglobus neptunius</name>
    <dbReference type="NCBI Taxonomy" id="1938619"/>
    <lineage>
        <taxon>Bacteria</taxon>
        <taxon>Pseudomonadati</taxon>
        <taxon>Planctomycetota</taxon>
        <taxon>Planctomycetia</taxon>
        <taxon>Planctomycetales</taxon>
        <taxon>Planctomycetaceae</taxon>
        <taxon>Thalassoglobus</taxon>
    </lineage>
</organism>
<dbReference type="RefSeq" id="WP_146510770.1">
    <property type="nucleotide sequence ID" value="NZ_SIHI01000010.1"/>
</dbReference>
<feature type="region of interest" description="Disordered" evidence="1">
    <location>
        <begin position="1"/>
        <end position="31"/>
    </location>
</feature>
<dbReference type="OrthoDB" id="4569478at2"/>
<keyword evidence="4" id="KW-1185">Reference proteome</keyword>
<dbReference type="Proteomes" id="UP000317243">
    <property type="component" value="Unassembled WGS sequence"/>
</dbReference>
<sequence>MSRLPDSGERSQFETGAQRDASRGKGLPSELYPPFLRLMAQRLEDGAEKYERGNYRKGIPISRYLDSLLRHTWQLSEGDTSEDHLGAIGFNAQGIKYTLDAIEAGNLPESLDDRPWKKQEPEFDGWSLWPADFPGEK</sequence>
<proteinExistence type="predicted"/>
<feature type="domain" description="dATP/dGTP diphosphohydrolase N-terminal" evidence="2">
    <location>
        <begin position="17"/>
        <end position="92"/>
    </location>
</feature>
<comment type="caution">
    <text evidence="3">The sequence shown here is derived from an EMBL/GenBank/DDBJ whole genome shotgun (WGS) entry which is preliminary data.</text>
</comment>
<name>A0A5C5WMH9_9PLAN</name>
<dbReference type="InterPro" id="IPR044038">
    <property type="entry name" value="dATP/dGTP_diPOhydrolase_N"/>
</dbReference>